<dbReference type="GO" id="GO:0001510">
    <property type="term" value="P:RNA methylation"/>
    <property type="evidence" value="ECO:0007669"/>
    <property type="project" value="InterPro"/>
</dbReference>
<feature type="binding site" evidence="5">
    <location>
        <position position="278"/>
    </location>
    <ligand>
        <name>S-adenosyl-L-methionine</name>
        <dbReference type="ChEBI" id="CHEBI:59789"/>
    </ligand>
</feature>
<evidence type="ECO:0000256" key="2">
    <source>
        <dbReference type="ARBA" id="ARBA00022679"/>
    </source>
</evidence>
<dbReference type="SUPFAM" id="SSF53335">
    <property type="entry name" value="S-adenosyl-L-methionine-dependent methyltransferases"/>
    <property type="match status" value="1"/>
</dbReference>
<keyword evidence="1 5" id="KW-0489">Methyltransferase</keyword>
<keyword evidence="2 5" id="KW-0808">Transferase</keyword>
<dbReference type="RefSeq" id="WP_310799983.1">
    <property type="nucleotide sequence ID" value="NZ_CP123872.1"/>
</dbReference>
<name>A0AA52HAM1_9PROT</name>
<feature type="domain" description="SAM-dependent MTase RsmB/NOP-type" evidence="6">
    <location>
        <begin position="148"/>
        <end position="442"/>
    </location>
</feature>
<dbReference type="InterPro" id="IPR006027">
    <property type="entry name" value="NusB_RsmB_TIM44"/>
</dbReference>
<dbReference type="InterPro" id="IPR049560">
    <property type="entry name" value="MeTrfase_RsmB-F_NOP2_cat"/>
</dbReference>
<evidence type="ECO:0000256" key="3">
    <source>
        <dbReference type="ARBA" id="ARBA00022691"/>
    </source>
</evidence>
<feature type="binding site" evidence="5">
    <location>
        <begin position="257"/>
        <end position="263"/>
    </location>
    <ligand>
        <name>S-adenosyl-L-methionine</name>
        <dbReference type="ChEBI" id="CHEBI:59789"/>
    </ligand>
</feature>
<evidence type="ECO:0000259" key="6">
    <source>
        <dbReference type="PROSITE" id="PS51686"/>
    </source>
</evidence>
<dbReference type="EMBL" id="CP123872">
    <property type="protein sequence ID" value="WND04119.1"/>
    <property type="molecule type" value="Genomic_DNA"/>
</dbReference>
<dbReference type="Proteomes" id="UP001268683">
    <property type="component" value="Chromosome"/>
</dbReference>
<dbReference type="PANTHER" id="PTHR22807:SF61">
    <property type="entry name" value="NOL1_NOP2_SUN FAMILY PROTEIN _ ANTITERMINATION NUSB DOMAIN-CONTAINING PROTEIN"/>
    <property type="match status" value="1"/>
</dbReference>
<feature type="binding site" evidence="5">
    <location>
        <position position="304"/>
    </location>
    <ligand>
        <name>S-adenosyl-L-methionine</name>
        <dbReference type="ChEBI" id="CHEBI:59789"/>
    </ligand>
</feature>
<dbReference type="KEGG" id="tmk:QGN29_06995"/>
<dbReference type="Gene3D" id="3.40.50.150">
    <property type="entry name" value="Vaccinia Virus protein VP39"/>
    <property type="match status" value="1"/>
</dbReference>
<proteinExistence type="inferred from homology"/>
<dbReference type="GO" id="GO:0003723">
    <property type="term" value="F:RNA binding"/>
    <property type="evidence" value="ECO:0007669"/>
    <property type="project" value="UniProtKB-UniRule"/>
</dbReference>
<dbReference type="GO" id="GO:0006355">
    <property type="term" value="P:regulation of DNA-templated transcription"/>
    <property type="evidence" value="ECO:0007669"/>
    <property type="project" value="InterPro"/>
</dbReference>
<evidence type="ECO:0000256" key="1">
    <source>
        <dbReference type="ARBA" id="ARBA00022603"/>
    </source>
</evidence>
<dbReference type="Pfam" id="PF01189">
    <property type="entry name" value="Methyltr_RsmB-F"/>
    <property type="match status" value="1"/>
</dbReference>
<dbReference type="InterPro" id="IPR001678">
    <property type="entry name" value="MeTrfase_RsmB-F_NOP2_dom"/>
</dbReference>
<keyword evidence="8" id="KW-1185">Reference proteome</keyword>
<keyword evidence="3 5" id="KW-0949">S-adenosyl-L-methionine</keyword>
<evidence type="ECO:0000256" key="5">
    <source>
        <dbReference type="PROSITE-ProRule" id="PRU01023"/>
    </source>
</evidence>
<dbReference type="GO" id="GO:0008173">
    <property type="term" value="F:RNA methyltransferase activity"/>
    <property type="evidence" value="ECO:0007669"/>
    <property type="project" value="InterPro"/>
</dbReference>
<dbReference type="PROSITE" id="PS51686">
    <property type="entry name" value="SAM_MT_RSMB_NOP"/>
    <property type="match status" value="1"/>
</dbReference>
<dbReference type="SUPFAM" id="SSF48013">
    <property type="entry name" value="NusB-like"/>
    <property type="match status" value="1"/>
</dbReference>
<dbReference type="InterPro" id="IPR023267">
    <property type="entry name" value="RCMT"/>
</dbReference>
<comment type="similarity">
    <text evidence="5">Belongs to the class I-like SAM-binding methyltransferase superfamily. RsmB/NOP family.</text>
</comment>
<feature type="binding site" evidence="5">
    <location>
        <position position="321"/>
    </location>
    <ligand>
        <name>S-adenosyl-L-methionine</name>
        <dbReference type="ChEBI" id="CHEBI:59789"/>
    </ligand>
</feature>
<dbReference type="Pfam" id="PF01029">
    <property type="entry name" value="NusB"/>
    <property type="match status" value="1"/>
</dbReference>
<accession>A0AA52HAM1</accession>
<keyword evidence="4 5" id="KW-0694">RNA-binding</keyword>
<sequence>MTSNSSQKPRRSPKISISRKVAVEAFRAVLEKQQTLENAITESANREKLDSRDRAFVVQLTSTALRRYGSLIGTLDFMMEKPFKENATDVRAVILLGMTQIFFMRTDDHAAVNESVNLLYGKRERYRGIANAILRRSIRERDEILSHMESTPEEDLPHWIASSWTQTYGAEIVAKIAQCLRHPPKIDLTVKNDADRDDLALELEAKIMPTGNLRIDPTDVSKLSGYDQGAWWVQDLATSIPATLLGDIKGKTVVDFCAAPGGKTMQLAAAGAQVIAVDRSKPRLKRLHANMKRTWLKAKVITDDALTVDLSDYEIDHILLDAPCTATGTLRRNPDMMWCKDPEDVIKLAGLQKRMLKRSFDLLPVGGTLIYCVCSLEAPESIDPITDFLSRTKTAERRPITSSEVGGLKELITEDGDLLCLPHYLSDEGGMDGFYAARLTKTA</sequence>
<reference evidence="7" key="1">
    <citation type="submission" date="2023-04" db="EMBL/GenBank/DDBJ databases">
        <title>Complete genome sequence of Temperatibacter marinus.</title>
        <authorList>
            <person name="Rong J.-C."/>
            <person name="Yi M.-L."/>
            <person name="Zhao Q."/>
        </authorList>
    </citation>
    <scope>NUCLEOTIDE SEQUENCE</scope>
    <source>
        <strain evidence="7">NBRC 110045</strain>
    </source>
</reference>
<dbReference type="PANTHER" id="PTHR22807">
    <property type="entry name" value="NOP2 YEAST -RELATED NOL1/NOP2/FMU SUN DOMAIN-CONTAINING"/>
    <property type="match status" value="1"/>
</dbReference>
<feature type="active site" description="Nucleophile" evidence="5">
    <location>
        <position position="374"/>
    </location>
</feature>
<gene>
    <name evidence="7" type="ORF">QGN29_06995</name>
</gene>
<evidence type="ECO:0000313" key="8">
    <source>
        <dbReference type="Proteomes" id="UP001268683"/>
    </source>
</evidence>
<dbReference type="CDD" id="cd02440">
    <property type="entry name" value="AdoMet_MTases"/>
    <property type="match status" value="1"/>
</dbReference>
<dbReference type="AlphaFoldDB" id="A0AA52HAM1"/>
<dbReference type="InterPro" id="IPR035926">
    <property type="entry name" value="NusB-like_sf"/>
</dbReference>
<protein>
    <submittedName>
        <fullName evidence="7">Transcription antitermination factor NusB</fullName>
    </submittedName>
</protein>
<dbReference type="Gene3D" id="1.10.940.10">
    <property type="entry name" value="NusB-like"/>
    <property type="match status" value="1"/>
</dbReference>
<dbReference type="PRINTS" id="PR02008">
    <property type="entry name" value="RCMTFAMILY"/>
</dbReference>
<evidence type="ECO:0000256" key="4">
    <source>
        <dbReference type="ARBA" id="ARBA00022884"/>
    </source>
</evidence>
<evidence type="ECO:0000313" key="7">
    <source>
        <dbReference type="EMBL" id="WND04119.1"/>
    </source>
</evidence>
<dbReference type="InterPro" id="IPR029063">
    <property type="entry name" value="SAM-dependent_MTases_sf"/>
</dbReference>
<organism evidence="7 8">
    <name type="scientific">Temperatibacter marinus</name>
    <dbReference type="NCBI Taxonomy" id="1456591"/>
    <lineage>
        <taxon>Bacteria</taxon>
        <taxon>Pseudomonadati</taxon>
        <taxon>Pseudomonadota</taxon>
        <taxon>Alphaproteobacteria</taxon>
        <taxon>Kordiimonadales</taxon>
        <taxon>Temperatibacteraceae</taxon>
        <taxon>Temperatibacter</taxon>
    </lineage>
</organism>